<gene>
    <name evidence="9" type="ORF">ENO36_02175</name>
</gene>
<feature type="domain" description="4Fe-4S ferredoxin-type" evidence="8">
    <location>
        <begin position="74"/>
        <end position="103"/>
    </location>
</feature>
<dbReference type="Gene3D" id="3.30.70.20">
    <property type="match status" value="2"/>
</dbReference>
<name>A0A7C2UJ90_9CREN</name>
<dbReference type="PANTHER" id="PTHR43724:SF1">
    <property type="entry name" value="PYRUVATE SYNTHASE SUBUNIT PORD"/>
    <property type="match status" value="1"/>
</dbReference>
<keyword evidence="2" id="KW-0004">4Fe-4S</keyword>
<keyword evidence="3" id="KW-0479">Metal-binding</keyword>
<proteinExistence type="predicted"/>
<keyword evidence="7" id="KW-0411">Iron-sulfur</keyword>
<keyword evidence="5" id="KW-0813">Transport</keyword>
<comment type="caution">
    <text evidence="9">The sequence shown here is derived from an EMBL/GenBank/DDBJ whole genome shotgun (WGS) entry which is preliminary data.</text>
</comment>
<evidence type="ECO:0000256" key="6">
    <source>
        <dbReference type="ARBA" id="ARBA00023004"/>
    </source>
</evidence>
<dbReference type="PANTHER" id="PTHR43724">
    <property type="entry name" value="PYRUVATE SYNTHASE SUBUNIT PORD"/>
    <property type="match status" value="1"/>
</dbReference>
<feature type="domain" description="4Fe-4S ferredoxin-type" evidence="8">
    <location>
        <begin position="33"/>
        <end position="62"/>
    </location>
</feature>
<dbReference type="SUPFAM" id="SSF54862">
    <property type="entry name" value="4Fe-4S ferredoxins"/>
    <property type="match status" value="1"/>
</dbReference>
<dbReference type="GO" id="GO:0016625">
    <property type="term" value="F:oxidoreductase activity, acting on the aldehyde or oxo group of donors, iron-sulfur protein as acceptor"/>
    <property type="evidence" value="ECO:0007669"/>
    <property type="project" value="InterPro"/>
</dbReference>
<dbReference type="Proteomes" id="UP000885664">
    <property type="component" value="Unassembled WGS sequence"/>
</dbReference>
<dbReference type="InterPro" id="IPR017900">
    <property type="entry name" value="4Fe4S_Fe_S_CS"/>
</dbReference>
<evidence type="ECO:0000256" key="1">
    <source>
        <dbReference type="ARBA" id="ARBA00001966"/>
    </source>
</evidence>
<reference evidence="9" key="1">
    <citation type="journal article" date="2020" name="mSystems">
        <title>Genome- and Community-Level Interaction Insights into Carbon Utilization and Element Cycling Functions of Hydrothermarchaeota in Hydrothermal Sediment.</title>
        <authorList>
            <person name="Zhou Z."/>
            <person name="Liu Y."/>
            <person name="Xu W."/>
            <person name="Pan J."/>
            <person name="Luo Z.H."/>
            <person name="Li M."/>
        </authorList>
    </citation>
    <scope>NUCLEOTIDE SEQUENCE [LARGE SCALE GENOMIC DNA]</scope>
    <source>
        <strain evidence="9">SpSt-1259</strain>
    </source>
</reference>
<evidence type="ECO:0000256" key="3">
    <source>
        <dbReference type="ARBA" id="ARBA00022723"/>
    </source>
</evidence>
<evidence type="ECO:0000256" key="4">
    <source>
        <dbReference type="ARBA" id="ARBA00022737"/>
    </source>
</evidence>
<keyword evidence="4" id="KW-0677">Repeat</keyword>
<dbReference type="PROSITE" id="PS51379">
    <property type="entry name" value="4FE4S_FER_2"/>
    <property type="match status" value="2"/>
</dbReference>
<dbReference type="PROSITE" id="PS00198">
    <property type="entry name" value="4FE4S_FER_1"/>
    <property type="match status" value="2"/>
</dbReference>
<dbReference type="GO" id="GO:0046872">
    <property type="term" value="F:metal ion binding"/>
    <property type="evidence" value="ECO:0007669"/>
    <property type="project" value="UniProtKB-KW"/>
</dbReference>
<sequence>MKELRSWRDFPIGGIISEPGNSIENDMSGWRNEKPEIDQEKCIRCRICWTYCPDAAIIEEEKPYTTKTGKSYKLTYTVDYQHCKGCGICAQECPVKAIKMIPEV</sequence>
<dbReference type="NCBIfam" id="TIGR02179">
    <property type="entry name" value="PorD_KorD"/>
    <property type="match status" value="1"/>
</dbReference>
<evidence type="ECO:0000256" key="5">
    <source>
        <dbReference type="ARBA" id="ARBA00022982"/>
    </source>
</evidence>
<accession>A0A7C2UJ90</accession>
<keyword evidence="6" id="KW-0408">Iron</keyword>
<keyword evidence="5" id="KW-0249">Electron transport</keyword>
<protein>
    <submittedName>
        <fullName evidence="9">4Fe-4S dicluster domain-containing protein</fullName>
    </submittedName>
</protein>
<dbReference type="AlphaFoldDB" id="A0A7C2UJ90"/>
<organism evidence="9">
    <name type="scientific">Fervidicoccus fontis</name>
    <dbReference type="NCBI Taxonomy" id="683846"/>
    <lineage>
        <taxon>Archaea</taxon>
        <taxon>Thermoproteota</taxon>
        <taxon>Thermoprotei</taxon>
        <taxon>Fervidicoccales</taxon>
        <taxon>Fervidicoccaceae</taxon>
        <taxon>Fervidicoccus</taxon>
    </lineage>
</organism>
<comment type="cofactor">
    <cofactor evidence="1">
        <name>[4Fe-4S] cluster</name>
        <dbReference type="ChEBI" id="CHEBI:49883"/>
    </cofactor>
</comment>
<dbReference type="InterPro" id="IPR011898">
    <property type="entry name" value="PorD_KorD"/>
</dbReference>
<dbReference type="EMBL" id="DSFE01000047">
    <property type="protein sequence ID" value="HEU97648.1"/>
    <property type="molecule type" value="Genomic_DNA"/>
</dbReference>
<evidence type="ECO:0000256" key="2">
    <source>
        <dbReference type="ARBA" id="ARBA00022485"/>
    </source>
</evidence>
<evidence type="ECO:0000313" key="9">
    <source>
        <dbReference type="EMBL" id="HEU97648.1"/>
    </source>
</evidence>
<evidence type="ECO:0000256" key="7">
    <source>
        <dbReference type="ARBA" id="ARBA00023014"/>
    </source>
</evidence>
<dbReference type="GO" id="GO:0051539">
    <property type="term" value="F:4 iron, 4 sulfur cluster binding"/>
    <property type="evidence" value="ECO:0007669"/>
    <property type="project" value="UniProtKB-KW"/>
</dbReference>
<dbReference type="Pfam" id="PF14697">
    <property type="entry name" value="Fer4_21"/>
    <property type="match status" value="1"/>
</dbReference>
<dbReference type="InterPro" id="IPR017896">
    <property type="entry name" value="4Fe4S_Fe-S-bd"/>
</dbReference>
<evidence type="ECO:0000259" key="8">
    <source>
        <dbReference type="PROSITE" id="PS51379"/>
    </source>
</evidence>